<evidence type="ECO:0000256" key="1">
    <source>
        <dbReference type="SAM" id="MobiDB-lite"/>
    </source>
</evidence>
<name>Q69UE2_ORYSJ</name>
<accession>Q69UE2</accession>
<organism evidence="2 3">
    <name type="scientific">Oryza sativa subsp. japonica</name>
    <name type="common">Rice</name>
    <dbReference type="NCBI Taxonomy" id="39947"/>
    <lineage>
        <taxon>Eukaryota</taxon>
        <taxon>Viridiplantae</taxon>
        <taxon>Streptophyta</taxon>
        <taxon>Embryophyta</taxon>
        <taxon>Tracheophyta</taxon>
        <taxon>Spermatophyta</taxon>
        <taxon>Magnoliopsida</taxon>
        <taxon>Liliopsida</taxon>
        <taxon>Poales</taxon>
        <taxon>Poaceae</taxon>
        <taxon>BOP clade</taxon>
        <taxon>Oryzoideae</taxon>
        <taxon>Oryzeae</taxon>
        <taxon>Oryzinae</taxon>
        <taxon>Oryza</taxon>
        <taxon>Oryza sativa</taxon>
    </lineage>
</organism>
<sequence>MVEGEKGVGGGVLCSGIGGAGLRGGECYDPVMPLTSSLPSRSCRHRSISSRAAIAPQGQ</sequence>
<reference evidence="3" key="2">
    <citation type="journal article" date="2008" name="Nucleic Acids Res.">
        <title>The rice annotation project database (RAP-DB): 2008 update.</title>
        <authorList>
            <consortium name="The rice annotation project (RAP)"/>
        </authorList>
    </citation>
    <scope>GENOME REANNOTATION</scope>
    <source>
        <strain evidence="3">cv. Nipponbare</strain>
    </source>
</reference>
<reference evidence="3" key="1">
    <citation type="journal article" date="2005" name="Nature">
        <title>The map-based sequence of the rice genome.</title>
        <authorList>
            <consortium name="International rice genome sequencing project (IRGSP)"/>
            <person name="Matsumoto T."/>
            <person name="Wu J."/>
            <person name="Kanamori H."/>
            <person name="Katayose Y."/>
            <person name="Fujisawa M."/>
            <person name="Namiki N."/>
            <person name="Mizuno H."/>
            <person name="Yamamoto K."/>
            <person name="Antonio B.A."/>
            <person name="Baba T."/>
            <person name="Sakata K."/>
            <person name="Nagamura Y."/>
            <person name="Aoki H."/>
            <person name="Arikawa K."/>
            <person name="Arita K."/>
            <person name="Bito T."/>
            <person name="Chiden Y."/>
            <person name="Fujitsuka N."/>
            <person name="Fukunaka R."/>
            <person name="Hamada M."/>
            <person name="Harada C."/>
            <person name="Hayashi A."/>
            <person name="Hijishita S."/>
            <person name="Honda M."/>
            <person name="Hosokawa S."/>
            <person name="Ichikawa Y."/>
            <person name="Idonuma A."/>
            <person name="Iijima M."/>
            <person name="Ikeda M."/>
            <person name="Ikeno M."/>
            <person name="Ito K."/>
            <person name="Ito S."/>
            <person name="Ito T."/>
            <person name="Ito Y."/>
            <person name="Ito Y."/>
            <person name="Iwabuchi A."/>
            <person name="Kamiya K."/>
            <person name="Karasawa W."/>
            <person name="Kurita K."/>
            <person name="Katagiri S."/>
            <person name="Kikuta A."/>
            <person name="Kobayashi H."/>
            <person name="Kobayashi N."/>
            <person name="Machita K."/>
            <person name="Maehara T."/>
            <person name="Masukawa M."/>
            <person name="Mizubayashi T."/>
            <person name="Mukai Y."/>
            <person name="Nagasaki H."/>
            <person name="Nagata Y."/>
            <person name="Naito S."/>
            <person name="Nakashima M."/>
            <person name="Nakama Y."/>
            <person name="Nakamichi Y."/>
            <person name="Nakamura M."/>
            <person name="Meguro A."/>
            <person name="Negishi M."/>
            <person name="Ohta I."/>
            <person name="Ohta T."/>
            <person name="Okamoto M."/>
            <person name="Ono N."/>
            <person name="Saji S."/>
            <person name="Sakaguchi M."/>
            <person name="Sakai K."/>
            <person name="Shibata M."/>
            <person name="Shimokawa T."/>
            <person name="Song J."/>
            <person name="Takazaki Y."/>
            <person name="Terasawa K."/>
            <person name="Tsugane M."/>
            <person name="Tsuji K."/>
            <person name="Ueda S."/>
            <person name="Waki K."/>
            <person name="Yamagata H."/>
            <person name="Yamamoto M."/>
            <person name="Yamamoto S."/>
            <person name="Yamane H."/>
            <person name="Yoshiki S."/>
            <person name="Yoshihara R."/>
            <person name="Yukawa K."/>
            <person name="Zhong H."/>
            <person name="Yano M."/>
            <person name="Yuan Q."/>
            <person name="Ouyang S."/>
            <person name="Liu J."/>
            <person name="Jones K.M."/>
            <person name="Gansberger K."/>
            <person name="Moffat K."/>
            <person name="Hill J."/>
            <person name="Bera J."/>
            <person name="Fadrosh D."/>
            <person name="Jin S."/>
            <person name="Johri S."/>
            <person name="Kim M."/>
            <person name="Overton L."/>
            <person name="Reardon M."/>
            <person name="Tsitrin T."/>
            <person name="Vuong H."/>
            <person name="Weaver B."/>
            <person name="Ciecko A."/>
            <person name="Tallon L."/>
            <person name="Jackson J."/>
            <person name="Pai G."/>
            <person name="Aken S.V."/>
            <person name="Utterback T."/>
            <person name="Reidmuller S."/>
            <person name="Feldblyum T."/>
            <person name="Hsiao J."/>
            <person name="Zismann V."/>
            <person name="Iobst S."/>
            <person name="de Vazeille A.R."/>
            <person name="Buell C.R."/>
            <person name="Ying K."/>
            <person name="Li Y."/>
            <person name="Lu T."/>
            <person name="Huang Y."/>
            <person name="Zhao Q."/>
            <person name="Feng Q."/>
            <person name="Zhang L."/>
            <person name="Zhu J."/>
            <person name="Weng Q."/>
            <person name="Mu J."/>
            <person name="Lu Y."/>
            <person name="Fan D."/>
            <person name="Liu Y."/>
            <person name="Guan J."/>
            <person name="Zhang Y."/>
            <person name="Yu S."/>
            <person name="Liu X."/>
            <person name="Zhang Y."/>
            <person name="Hong G."/>
            <person name="Han B."/>
            <person name="Choisne N."/>
            <person name="Demange N."/>
            <person name="Orjeda G."/>
            <person name="Samain S."/>
            <person name="Cattolico L."/>
            <person name="Pelletier E."/>
            <person name="Couloux A."/>
            <person name="Segurens B."/>
            <person name="Wincker P."/>
            <person name="D'Hont A."/>
            <person name="Scarpelli C."/>
            <person name="Weissenbach J."/>
            <person name="Salanoubat M."/>
            <person name="Quetier F."/>
            <person name="Yu Y."/>
            <person name="Kim H.R."/>
            <person name="Rambo T."/>
            <person name="Currie J."/>
            <person name="Collura K."/>
            <person name="Luo M."/>
            <person name="Yang T."/>
            <person name="Ammiraju J.S.S."/>
            <person name="Engler F."/>
            <person name="Soderlund C."/>
            <person name="Wing R.A."/>
            <person name="Palmer L.E."/>
            <person name="de la Bastide M."/>
            <person name="Spiegel L."/>
            <person name="Nascimento L."/>
            <person name="Zutavern T."/>
            <person name="O'Shaughnessy A."/>
            <person name="Dike S."/>
            <person name="Dedhia N."/>
            <person name="Preston R."/>
            <person name="Balija V."/>
            <person name="McCombie W.R."/>
            <person name="Chow T."/>
            <person name="Chen H."/>
            <person name="Chung M."/>
            <person name="Chen C."/>
            <person name="Shaw J."/>
            <person name="Wu H."/>
            <person name="Hsiao K."/>
            <person name="Chao Y."/>
            <person name="Chu M."/>
            <person name="Cheng C."/>
            <person name="Hour A."/>
            <person name="Lee P."/>
            <person name="Lin S."/>
            <person name="Lin Y."/>
            <person name="Liou J."/>
            <person name="Liu S."/>
            <person name="Hsing Y."/>
            <person name="Raghuvanshi S."/>
            <person name="Mohanty A."/>
            <person name="Bharti A.K."/>
            <person name="Gaur A."/>
            <person name="Gupta V."/>
            <person name="Kumar D."/>
            <person name="Ravi V."/>
            <person name="Vij S."/>
            <person name="Kapur A."/>
            <person name="Khurana P."/>
            <person name="Khurana P."/>
            <person name="Khurana J.P."/>
            <person name="Tyagi A.K."/>
            <person name="Gaikwad K."/>
            <person name="Singh A."/>
            <person name="Dalal V."/>
            <person name="Srivastava S."/>
            <person name="Dixit A."/>
            <person name="Pal A.K."/>
            <person name="Ghazi I.A."/>
            <person name="Yadav M."/>
            <person name="Pandit A."/>
            <person name="Bhargava A."/>
            <person name="Sureshbabu K."/>
            <person name="Batra K."/>
            <person name="Sharma T.R."/>
            <person name="Mohapatra T."/>
            <person name="Singh N.K."/>
            <person name="Messing J."/>
            <person name="Nelson A.B."/>
            <person name="Fuks G."/>
            <person name="Kavchok S."/>
            <person name="Keizer G."/>
            <person name="Linton E."/>
            <person name="Llaca V."/>
            <person name="Song R."/>
            <person name="Tanyolac B."/>
            <person name="Young S."/>
            <person name="Ho-Il K."/>
            <person name="Hahn J.H."/>
            <person name="Sangsakoo G."/>
            <person name="Vanavichit A."/>
            <person name="de Mattos Luiz.A.T."/>
            <person name="Zimmer P.D."/>
            <person name="Malone G."/>
            <person name="Dellagostin O."/>
            <person name="de Oliveira A.C."/>
            <person name="Bevan M."/>
            <person name="Bancroft I."/>
            <person name="Minx P."/>
            <person name="Cordum H."/>
            <person name="Wilson R."/>
            <person name="Cheng Z."/>
            <person name="Jin W."/>
            <person name="Jiang J."/>
            <person name="Leong S.A."/>
            <person name="Iwama H."/>
            <person name="Gojobori T."/>
            <person name="Itoh T."/>
            <person name="Niimura Y."/>
            <person name="Fujii Y."/>
            <person name="Habara T."/>
            <person name="Sakai H."/>
            <person name="Sato Y."/>
            <person name="Wilson G."/>
            <person name="Kumar K."/>
            <person name="McCouch S."/>
            <person name="Juretic N."/>
            <person name="Hoen D."/>
            <person name="Wright S."/>
            <person name="Bruskiewich R."/>
            <person name="Bureau T."/>
            <person name="Miyao A."/>
            <person name="Hirochika H."/>
            <person name="Nishikawa T."/>
            <person name="Kadowaki K."/>
            <person name="Sugiura M."/>
            <person name="Burr B."/>
            <person name="Sasaki T."/>
        </authorList>
    </citation>
    <scope>NUCLEOTIDE SEQUENCE [LARGE SCALE GENOMIC DNA]</scope>
    <source>
        <strain evidence="3">cv. Nipponbare</strain>
    </source>
</reference>
<evidence type="ECO:0000313" key="3">
    <source>
        <dbReference type="Proteomes" id="UP000000763"/>
    </source>
</evidence>
<gene>
    <name evidence="2" type="primary">P0652A05.25</name>
</gene>
<dbReference type="AlphaFoldDB" id="Q69UE2"/>
<dbReference type="EMBL" id="AP004571">
    <property type="protein sequence ID" value="BAD33127.1"/>
    <property type="molecule type" value="Genomic_DNA"/>
</dbReference>
<feature type="region of interest" description="Disordered" evidence="1">
    <location>
        <begin position="37"/>
        <end position="59"/>
    </location>
</feature>
<protein>
    <submittedName>
        <fullName evidence="2">Uncharacterized protein</fullName>
    </submittedName>
</protein>
<evidence type="ECO:0000313" key="2">
    <source>
        <dbReference type="EMBL" id="BAD33127.1"/>
    </source>
</evidence>
<proteinExistence type="predicted"/>
<dbReference type="Proteomes" id="UP000000763">
    <property type="component" value="Chromosome 6"/>
</dbReference>